<dbReference type="SMART" id="SM00318">
    <property type="entry name" value="SNc"/>
    <property type="match status" value="1"/>
</dbReference>
<dbReference type="InterPro" id="IPR008613">
    <property type="entry name" value="Excalibur_Ca-bd_domain"/>
</dbReference>
<protein>
    <submittedName>
        <fullName evidence="7">Thermonuclease family protein</fullName>
    </submittedName>
</protein>
<dbReference type="Pfam" id="PF00565">
    <property type="entry name" value="SNase"/>
    <property type="match status" value="1"/>
</dbReference>
<evidence type="ECO:0000256" key="3">
    <source>
        <dbReference type="ARBA" id="ARBA00022801"/>
    </source>
</evidence>
<keyword evidence="1" id="KW-0540">Nuclease</keyword>
<evidence type="ECO:0000259" key="6">
    <source>
        <dbReference type="PROSITE" id="PS50830"/>
    </source>
</evidence>
<feature type="compositionally biased region" description="Low complexity" evidence="4">
    <location>
        <begin position="156"/>
        <end position="169"/>
    </location>
</feature>
<dbReference type="InterPro" id="IPR035437">
    <property type="entry name" value="SNase_OB-fold_sf"/>
</dbReference>
<keyword evidence="2" id="KW-0255">Endonuclease</keyword>
<keyword evidence="8" id="KW-1185">Reference proteome</keyword>
<evidence type="ECO:0000256" key="5">
    <source>
        <dbReference type="SAM" id="SignalP"/>
    </source>
</evidence>
<dbReference type="Proteomes" id="UP000504844">
    <property type="component" value="Chromosome"/>
</dbReference>
<dbReference type="RefSeq" id="WP_173533578.1">
    <property type="nucleotide sequence ID" value="NZ_CP054143.1"/>
</dbReference>
<accession>A0A6M8SPD7</accession>
<dbReference type="PANTHER" id="PTHR12302:SF3">
    <property type="entry name" value="SERINE_THREONINE-PROTEIN KINASE 31"/>
    <property type="match status" value="1"/>
</dbReference>
<evidence type="ECO:0000313" key="8">
    <source>
        <dbReference type="Proteomes" id="UP000504844"/>
    </source>
</evidence>
<dbReference type="PANTHER" id="PTHR12302">
    <property type="entry name" value="EBNA2 BINDING PROTEIN P100"/>
    <property type="match status" value="1"/>
</dbReference>
<evidence type="ECO:0000256" key="1">
    <source>
        <dbReference type="ARBA" id="ARBA00022722"/>
    </source>
</evidence>
<feature type="region of interest" description="Disordered" evidence="4">
    <location>
        <begin position="148"/>
        <end position="176"/>
    </location>
</feature>
<dbReference type="Gene3D" id="2.40.50.90">
    <property type="match status" value="1"/>
</dbReference>
<feature type="signal peptide" evidence="5">
    <location>
        <begin position="1"/>
        <end position="16"/>
    </location>
</feature>
<evidence type="ECO:0000256" key="4">
    <source>
        <dbReference type="SAM" id="MobiDB-lite"/>
    </source>
</evidence>
<reference evidence="7 8" key="1">
    <citation type="submission" date="2020-05" db="EMBL/GenBank/DDBJ databases">
        <title>Complete genome sequence of Deefgea sp. D17.</title>
        <authorList>
            <person name="Bae J.-W."/>
            <person name="Han J.E."/>
        </authorList>
    </citation>
    <scope>NUCLEOTIDE SEQUENCE [LARGE SCALE GENOMIC DNA]</scope>
    <source>
        <strain evidence="7 8">D17</strain>
    </source>
</reference>
<organism evidence="7 8">
    <name type="scientific">Deefgea piscis</name>
    <dbReference type="NCBI Taxonomy" id="2739061"/>
    <lineage>
        <taxon>Bacteria</taxon>
        <taxon>Pseudomonadati</taxon>
        <taxon>Pseudomonadota</taxon>
        <taxon>Betaproteobacteria</taxon>
        <taxon>Neisseriales</taxon>
        <taxon>Chitinibacteraceae</taxon>
        <taxon>Deefgea</taxon>
    </lineage>
</organism>
<dbReference type="GO" id="GO:0004519">
    <property type="term" value="F:endonuclease activity"/>
    <property type="evidence" value="ECO:0007669"/>
    <property type="project" value="UniProtKB-KW"/>
</dbReference>
<evidence type="ECO:0000313" key="7">
    <source>
        <dbReference type="EMBL" id="QKJ67075.1"/>
    </source>
</evidence>
<gene>
    <name evidence="7" type="ORF">HQN60_10410</name>
</gene>
<dbReference type="AlphaFoldDB" id="A0A6M8SPD7"/>
<dbReference type="SUPFAM" id="SSF50199">
    <property type="entry name" value="Staphylococcal nuclease"/>
    <property type="match status" value="1"/>
</dbReference>
<dbReference type="EMBL" id="CP054143">
    <property type="protein sequence ID" value="QKJ67075.1"/>
    <property type="molecule type" value="Genomic_DNA"/>
</dbReference>
<dbReference type="Pfam" id="PF05901">
    <property type="entry name" value="Excalibur"/>
    <property type="match status" value="1"/>
</dbReference>
<feature type="domain" description="TNase-like" evidence="6">
    <location>
        <begin position="17"/>
        <end position="138"/>
    </location>
</feature>
<keyword evidence="3" id="KW-0378">Hydrolase</keyword>
<dbReference type="InterPro" id="IPR016071">
    <property type="entry name" value="Staphylococal_nuclease_OB-fold"/>
</dbReference>
<evidence type="ECO:0000256" key="2">
    <source>
        <dbReference type="ARBA" id="ARBA00022759"/>
    </source>
</evidence>
<proteinExistence type="predicted"/>
<feature type="chain" id="PRO_5026972646" evidence="5">
    <location>
        <begin position="17"/>
        <end position="228"/>
    </location>
</feature>
<dbReference type="KEGG" id="dee:HQN60_10410"/>
<keyword evidence="5" id="KW-0732">Signal</keyword>
<dbReference type="PROSITE" id="PS50830">
    <property type="entry name" value="TNASE_3"/>
    <property type="match status" value="1"/>
</dbReference>
<dbReference type="GO" id="GO:0016787">
    <property type="term" value="F:hydrolase activity"/>
    <property type="evidence" value="ECO:0007669"/>
    <property type="project" value="UniProtKB-KW"/>
</dbReference>
<sequence>MLRFFLILLFMTSVHAETLSGHIIGINDGDTATLLTTDRKPVKIRLWQIDAPERDQAFGEKSKQSLSDLIYRKDVTVQVDTQDQYGRSVGKVFVGGMDVNLEQIKRGMAWFYTQYGSDEKYRAAEKQAKAAKYGLWIDPAAEAPWQWRASGKTSRPAAVNPPAANLPAPSKATTSNPSAIVSNYRCDGRQHCSQMSSCAEATYFIKHCPNVKMDGNNDGIPCEKQWCK</sequence>
<name>A0A6M8SPD7_9NEIS</name>